<dbReference type="Pfam" id="PF00625">
    <property type="entry name" value="Guanylate_kin"/>
    <property type="match status" value="1"/>
</dbReference>
<gene>
    <name evidence="13" type="primary">gmk</name>
    <name evidence="15" type="ORF">B2K_27155</name>
</gene>
<dbReference type="InterPro" id="IPR008144">
    <property type="entry name" value="Guanylate_kin-like_dom"/>
</dbReference>
<evidence type="ECO:0000313" key="16">
    <source>
        <dbReference type="Proteomes" id="UP000007392"/>
    </source>
</evidence>
<evidence type="ECO:0000256" key="4">
    <source>
        <dbReference type="ARBA" id="ARBA00012961"/>
    </source>
</evidence>
<dbReference type="CDD" id="cd00071">
    <property type="entry name" value="GMPK"/>
    <property type="match status" value="1"/>
</dbReference>
<dbReference type="InterPro" id="IPR008145">
    <property type="entry name" value="GK/Ca_channel_bsu"/>
</dbReference>
<feature type="domain" description="Guanylate kinase-like" evidence="14">
    <location>
        <begin position="15"/>
        <end position="193"/>
    </location>
</feature>
<comment type="catalytic activity">
    <reaction evidence="12 13">
        <text>GMP + ATP = GDP + ADP</text>
        <dbReference type="Rhea" id="RHEA:20780"/>
        <dbReference type="ChEBI" id="CHEBI:30616"/>
        <dbReference type="ChEBI" id="CHEBI:58115"/>
        <dbReference type="ChEBI" id="CHEBI:58189"/>
        <dbReference type="ChEBI" id="CHEBI:456216"/>
        <dbReference type="EC" id="2.7.4.8"/>
    </reaction>
</comment>
<comment type="subcellular location">
    <subcellularLocation>
        <location evidence="2 13">Cytoplasm</location>
    </subcellularLocation>
</comment>
<keyword evidence="8 13" id="KW-0547">Nucleotide-binding</keyword>
<dbReference type="Proteomes" id="UP000007392">
    <property type="component" value="Chromosome"/>
</dbReference>
<dbReference type="GO" id="GO:0004385">
    <property type="term" value="F:GMP kinase activity"/>
    <property type="evidence" value="ECO:0007669"/>
    <property type="project" value="UniProtKB-UniRule"/>
</dbReference>
<dbReference type="PANTHER" id="PTHR23117">
    <property type="entry name" value="GUANYLATE KINASE-RELATED"/>
    <property type="match status" value="1"/>
</dbReference>
<evidence type="ECO:0000256" key="1">
    <source>
        <dbReference type="ARBA" id="ARBA00003531"/>
    </source>
</evidence>
<feature type="binding site" evidence="13">
    <location>
        <begin position="22"/>
        <end position="29"/>
    </location>
    <ligand>
        <name>ATP</name>
        <dbReference type="ChEBI" id="CHEBI:30616"/>
    </ligand>
</feature>
<dbReference type="HAMAP" id="MF_00328">
    <property type="entry name" value="Guanylate_kinase"/>
    <property type="match status" value="1"/>
</dbReference>
<comment type="similarity">
    <text evidence="3 13">Belongs to the guanylate kinase family.</text>
</comment>
<dbReference type="Gene3D" id="3.40.50.300">
    <property type="entry name" value="P-loop containing nucleotide triphosphate hydrolases"/>
    <property type="match status" value="1"/>
</dbReference>
<comment type="function">
    <text evidence="1 13">Essential for recycling GMP and indirectly, cGMP.</text>
</comment>
<evidence type="ECO:0000256" key="13">
    <source>
        <dbReference type="HAMAP-Rule" id="MF_00328"/>
    </source>
</evidence>
<evidence type="ECO:0000256" key="3">
    <source>
        <dbReference type="ARBA" id="ARBA00005790"/>
    </source>
</evidence>
<evidence type="ECO:0000256" key="5">
    <source>
        <dbReference type="ARBA" id="ARBA00016296"/>
    </source>
</evidence>
<evidence type="ECO:0000256" key="12">
    <source>
        <dbReference type="ARBA" id="ARBA00048594"/>
    </source>
</evidence>
<evidence type="ECO:0000256" key="11">
    <source>
        <dbReference type="ARBA" id="ARBA00030128"/>
    </source>
</evidence>
<evidence type="ECO:0000256" key="6">
    <source>
        <dbReference type="ARBA" id="ARBA00022490"/>
    </source>
</evidence>
<evidence type="ECO:0000256" key="2">
    <source>
        <dbReference type="ARBA" id="ARBA00004496"/>
    </source>
</evidence>
<dbReference type="PROSITE" id="PS50052">
    <property type="entry name" value="GUANYLATE_KINASE_2"/>
    <property type="match status" value="1"/>
</dbReference>
<dbReference type="SUPFAM" id="SSF52540">
    <property type="entry name" value="P-loop containing nucleoside triphosphate hydrolases"/>
    <property type="match status" value="1"/>
</dbReference>
<evidence type="ECO:0000259" key="14">
    <source>
        <dbReference type="PROSITE" id="PS50052"/>
    </source>
</evidence>
<keyword evidence="9 13" id="KW-0418">Kinase</keyword>
<evidence type="ECO:0000256" key="7">
    <source>
        <dbReference type="ARBA" id="ARBA00022679"/>
    </source>
</evidence>
<dbReference type="InterPro" id="IPR027417">
    <property type="entry name" value="P-loop_NTPase"/>
</dbReference>
<accession>I0BPN0</accession>
<proteinExistence type="inferred from homology"/>
<dbReference type="InterPro" id="IPR017665">
    <property type="entry name" value="Guanylate_kinase"/>
</dbReference>
<dbReference type="EMBL" id="CP003422">
    <property type="protein sequence ID" value="AFH64327.2"/>
    <property type="molecule type" value="Genomic_DNA"/>
</dbReference>
<dbReference type="InterPro" id="IPR020590">
    <property type="entry name" value="Guanylate_kinase_CS"/>
</dbReference>
<dbReference type="FunFam" id="3.30.63.10:FF:000002">
    <property type="entry name" value="Guanylate kinase 1"/>
    <property type="match status" value="1"/>
</dbReference>
<evidence type="ECO:0000256" key="10">
    <source>
        <dbReference type="ARBA" id="ARBA00022840"/>
    </source>
</evidence>
<dbReference type="PANTHER" id="PTHR23117:SF13">
    <property type="entry name" value="GUANYLATE KINASE"/>
    <property type="match status" value="1"/>
</dbReference>
<dbReference type="NCBIfam" id="TIGR03263">
    <property type="entry name" value="guanyl_kin"/>
    <property type="match status" value="1"/>
</dbReference>
<evidence type="ECO:0000256" key="9">
    <source>
        <dbReference type="ARBA" id="ARBA00022777"/>
    </source>
</evidence>
<evidence type="ECO:0000256" key="8">
    <source>
        <dbReference type="ARBA" id="ARBA00022741"/>
    </source>
</evidence>
<keyword evidence="10 13" id="KW-0067">ATP-binding</keyword>
<organism evidence="15 16">
    <name type="scientific">Paenibacillus mucilaginosus K02</name>
    <dbReference type="NCBI Taxonomy" id="997761"/>
    <lineage>
        <taxon>Bacteria</taxon>
        <taxon>Bacillati</taxon>
        <taxon>Bacillota</taxon>
        <taxon>Bacilli</taxon>
        <taxon>Bacillales</taxon>
        <taxon>Paenibacillaceae</taxon>
        <taxon>Paenibacillus</taxon>
    </lineage>
</organism>
<dbReference type="GO" id="GO:0005524">
    <property type="term" value="F:ATP binding"/>
    <property type="evidence" value="ECO:0007669"/>
    <property type="project" value="UniProtKB-UniRule"/>
</dbReference>
<dbReference type="FunFam" id="3.40.50.300:FF:000855">
    <property type="entry name" value="Guanylate kinase"/>
    <property type="match status" value="1"/>
</dbReference>
<dbReference type="KEGG" id="pmw:B2K_27155"/>
<name>I0BPN0_9BACL</name>
<dbReference type="HOGENOM" id="CLU_001715_1_2_9"/>
<dbReference type="EC" id="2.7.4.8" evidence="4 13"/>
<reference evidence="15 16" key="1">
    <citation type="submission" date="2013-06" db="EMBL/GenBank/DDBJ databases">
        <title>Complete genome sequence of Paenibacillus mucilaginosus K02.</title>
        <authorList>
            <person name="Xiao B."/>
            <person name="Sun L."/>
            <person name="Xiao L."/>
            <person name="Lian B."/>
        </authorList>
    </citation>
    <scope>NUCLEOTIDE SEQUENCE [LARGE SCALE GENOMIC DNA]</scope>
    <source>
        <strain evidence="15 16">K02</strain>
    </source>
</reference>
<evidence type="ECO:0000313" key="15">
    <source>
        <dbReference type="EMBL" id="AFH64327.2"/>
    </source>
</evidence>
<sequence>MIMTSNYSDTPVDKGILIVLSGPSGVGKGTVCKALRECAPDIVYSVSATTRSPREGEVDGVNYFFKTREQFQQLIEQDQMLEWAEYVGNYYGTPRKFVEDTLNSGKDIILEIEVQGALKVKQKFPEGVFLFLLPPSLTELESRIVGRGTEPEDVIRSRMSVAVDEIAMMEHYDYAIVNDQVDSACSRIRSILTAEHCRKDRMIAKIQHWMAEVRK</sequence>
<dbReference type="AlphaFoldDB" id="I0BPN0"/>
<keyword evidence="7 13" id="KW-0808">Transferase</keyword>
<protein>
    <recommendedName>
        <fullName evidence="5 13">Guanylate kinase</fullName>
        <ecNumber evidence="4 13">2.7.4.8</ecNumber>
    </recommendedName>
    <alternativeName>
        <fullName evidence="11 13">GMP kinase</fullName>
    </alternativeName>
</protein>
<dbReference type="PROSITE" id="PS00856">
    <property type="entry name" value="GUANYLATE_KINASE_1"/>
    <property type="match status" value="1"/>
</dbReference>
<dbReference type="SMART" id="SM00072">
    <property type="entry name" value="GuKc"/>
    <property type="match status" value="1"/>
</dbReference>
<dbReference type="Gene3D" id="3.30.63.10">
    <property type="entry name" value="Guanylate Kinase phosphate binding domain"/>
    <property type="match status" value="1"/>
</dbReference>
<dbReference type="GO" id="GO:0005829">
    <property type="term" value="C:cytosol"/>
    <property type="evidence" value="ECO:0007669"/>
    <property type="project" value="TreeGrafter"/>
</dbReference>
<keyword evidence="6 13" id="KW-0963">Cytoplasm</keyword>